<organism evidence="2 3">
    <name type="scientific">Nicrophorus vespilloides</name>
    <name type="common">Boreal carrion beetle</name>
    <dbReference type="NCBI Taxonomy" id="110193"/>
    <lineage>
        <taxon>Eukaryota</taxon>
        <taxon>Metazoa</taxon>
        <taxon>Ecdysozoa</taxon>
        <taxon>Arthropoda</taxon>
        <taxon>Hexapoda</taxon>
        <taxon>Insecta</taxon>
        <taxon>Pterygota</taxon>
        <taxon>Neoptera</taxon>
        <taxon>Endopterygota</taxon>
        <taxon>Coleoptera</taxon>
        <taxon>Polyphaga</taxon>
        <taxon>Staphyliniformia</taxon>
        <taxon>Silphidae</taxon>
        <taxon>Nicrophorinae</taxon>
        <taxon>Nicrophorus</taxon>
    </lineage>
</organism>
<dbReference type="Pfam" id="PF00656">
    <property type="entry name" value="Peptidase_C14"/>
    <property type="match status" value="1"/>
</dbReference>
<feature type="domain" description="Peptidase C14 caspase" evidence="1">
    <location>
        <begin position="78"/>
        <end position="225"/>
    </location>
</feature>
<dbReference type="Proteomes" id="UP000695000">
    <property type="component" value="Unplaced"/>
</dbReference>
<dbReference type="SUPFAM" id="SSF52129">
    <property type="entry name" value="Caspase-like"/>
    <property type="match status" value="1"/>
</dbReference>
<dbReference type="InterPro" id="IPR029030">
    <property type="entry name" value="Caspase-like_dom_sf"/>
</dbReference>
<dbReference type="Gene3D" id="3.40.50.1460">
    <property type="match status" value="1"/>
</dbReference>
<dbReference type="GeneID" id="108560081"/>
<sequence length="297" mass="34574">MSKQSDECVEIKPSTEKIPDEYEIEKASVHIFMPKDSRYNTVVETFKKSMKNCSFEVPDENVHIIRSKKDLQYVYSNTQFTDAADKDDKTCLIVAFFGESDGKDIHLENGDVRNIKDITSPFVFAFRHKPKLFFIQGLRKLSNIPKMDSVDVKDTKFDPPLEADQFIIFNTVDPYEDINTFMNNITYNIEENGERDDVFDIVMFSETNKNKKRPMFLSTLRKKFYFKKSPYRGYEYEYIKAWEIVDDKLSNNAVDMIVDNCNSETSATSLNDIPAYSLSGIYNNDINMMDTNPNYNL</sequence>
<evidence type="ECO:0000313" key="3">
    <source>
        <dbReference type="RefSeq" id="XP_017773009.1"/>
    </source>
</evidence>
<dbReference type="InterPro" id="IPR011600">
    <property type="entry name" value="Pept_C14_caspase"/>
</dbReference>
<dbReference type="RefSeq" id="XP_017773009.1">
    <property type="nucleotide sequence ID" value="XM_017917520.1"/>
</dbReference>
<evidence type="ECO:0000313" key="2">
    <source>
        <dbReference type="Proteomes" id="UP000695000"/>
    </source>
</evidence>
<gene>
    <name evidence="3" type="primary">LOC108560081</name>
</gene>
<evidence type="ECO:0000259" key="1">
    <source>
        <dbReference type="Pfam" id="PF00656"/>
    </source>
</evidence>
<name>A0ABM1MEK9_NICVS</name>
<accession>A0ABM1MEK9</accession>
<protein>
    <submittedName>
        <fullName evidence="3">Uncharacterized protein LOC108560081</fullName>
    </submittedName>
</protein>
<reference evidence="3" key="1">
    <citation type="submission" date="2025-08" db="UniProtKB">
        <authorList>
            <consortium name="RefSeq"/>
        </authorList>
    </citation>
    <scope>IDENTIFICATION</scope>
    <source>
        <tissue evidence="3">Whole Larva</tissue>
    </source>
</reference>
<keyword evidence="2" id="KW-1185">Reference proteome</keyword>
<proteinExistence type="predicted"/>